<reference evidence="2 3" key="1">
    <citation type="submission" date="2016-09" db="EMBL/GenBank/DDBJ databases">
        <authorList>
            <person name="Capua I."/>
            <person name="De Benedictis P."/>
            <person name="Joannis T."/>
            <person name="Lombin L.H."/>
            <person name="Cattoli G."/>
        </authorList>
    </citation>
    <scope>NUCLEOTIDE SEQUENCE [LARGE SCALE GENOMIC DNA]</scope>
    <source>
        <strain evidence="2 3">A7P-90m</strain>
    </source>
</reference>
<evidence type="ECO:0000313" key="2">
    <source>
        <dbReference type="EMBL" id="SDC34604.1"/>
    </source>
</evidence>
<evidence type="ECO:0000313" key="3">
    <source>
        <dbReference type="Proteomes" id="UP000199452"/>
    </source>
</evidence>
<proteinExistence type="predicted"/>
<keyword evidence="1" id="KW-1133">Transmembrane helix</keyword>
<accession>A0A1G6KUF1</accession>
<dbReference type="AlphaFoldDB" id="A0A1G6KUF1"/>
<dbReference type="EMBL" id="FMYP01000027">
    <property type="protein sequence ID" value="SDC34604.1"/>
    <property type="molecule type" value="Genomic_DNA"/>
</dbReference>
<sequence length="111" mass="11769">MLLAYSTNIGATAFGASLYHIGTHAGFYGIGFEQVGGSLPSAAAAFVYDFVHTGSDIVWVAKIGKNLGNRMMANGCILSTALLFNHAVVVARVLPTTPHFMWGYSYLIPLG</sequence>
<dbReference type="Proteomes" id="UP000199452">
    <property type="component" value="Unassembled WGS sequence"/>
</dbReference>
<keyword evidence="1" id="KW-0812">Transmembrane</keyword>
<feature type="transmembrane region" description="Helical" evidence="1">
    <location>
        <begin position="72"/>
        <end position="94"/>
    </location>
</feature>
<keyword evidence="3" id="KW-1185">Reference proteome</keyword>
<name>A0A1G6KUF1_9BACT</name>
<evidence type="ECO:0000256" key="1">
    <source>
        <dbReference type="SAM" id="Phobius"/>
    </source>
</evidence>
<protein>
    <submittedName>
        <fullName evidence="2">Uncharacterized protein</fullName>
    </submittedName>
</protein>
<keyword evidence="1" id="KW-0472">Membrane</keyword>
<gene>
    <name evidence="2" type="ORF">SAMN05216323_10275</name>
</gene>
<organism evidence="2 3">
    <name type="scientific">Williamwhitmania taraxaci</name>
    <dbReference type="NCBI Taxonomy" id="1640674"/>
    <lineage>
        <taxon>Bacteria</taxon>
        <taxon>Pseudomonadati</taxon>
        <taxon>Bacteroidota</taxon>
        <taxon>Bacteroidia</taxon>
        <taxon>Bacteroidales</taxon>
        <taxon>Williamwhitmaniaceae</taxon>
        <taxon>Williamwhitmania</taxon>
    </lineage>
</organism>